<organism evidence="2 3">
    <name type="scientific">Acetobacter malorum DSM 14337</name>
    <dbReference type="NCBI Taxonomy" id="1307910"/>
    <lineage>
        <taxon>Bacteria</taxon>
        <taxon>Pseudomonadati</taxon>
        <taxon>Pseudomonadota</taxon>
        <taxon>Alphaproteobacteria</taxon>
        <taxon>Acetobacterales</taxon>
        <taxon>Acetobacteraceae</taxon>
        <taxon>Acetobacter</taxon>
    </lineage>
</organism>
<proteinExistence type="predicted"/>
<dbReference type="Proteomes" id="UP001065047">
    <property type="component" value="Unassembled WGS sequence"/>
</dbReference>
<dbReference type="RefSeq" id="WP_061506236.1">
    <property type="nucleotide sequence ID" value="NZ_BAPF01000054.1"/>
</dbReference>
<feature type="transmembrane region" description="Helical" evidence="1">
    <location>
        <begin position="17"/>
        <end position="36"/>
    </location>
</feature>
<name>A0ABQ0PZ83_9PROT</name>
<keyword evidence="1" id="KW-0472">Membrane</keyword>
<reference evidence="2" key="1">
    <citation type="submission" date="2013-04" db="EMBL/GenBank/DDBJ databases">
        <title>The genome sequencing project of 58 acetic acid bacteria.</title>
        <authorList>
            <person name="Okamoto-Kainuma A."/>
            <person name="Ishikawa M."/>
            <person name="Umino S."/>
            <person name="Koizumi Y."/>
            <person name="Shiwa Y."/>
            <person name="Yoshikawa H."/>
            <person name="Matsutani M."/>
            <person name="Matsushita K."/>
        </authorList>
    </citation>
    <scope>NUCLEOTIDE SEQUENCE</scope>
    <source>
        <strain evidence="2">DSM 14337</strain>
    </source>
</reference>
<dbReference type="EMBL" id="BAPF01000054">
    <property type="protein sequence ID" value="GBQ85294.1"/>
    <property type="molecule type" value="Genomic_DNA"/>
</dbReference>
<gene>
    <name evidence="2" type="ORF">AA14337_3035</name>
</gene>
<keyword evidence="3" id="KW-1185">Reference proteome</keyword>
<evidence type="ECO:0000313" key="3">
    <source>
        <dbReference type="Proteomes" id="UP001065047"/>
    </source>
</evidence>
<keyword evidence="1" id="KW-0812">Transmembrane</keyword>
<accession>A0ABQ0PZ83</accession>
<keyword evidence="1" id="KW-1133">Transmembrane helix</keyword>
<dbReference type="GeneID" id="29557747"/>
<evidence type="ECO:0000256" key="1">
    <source>
        <dbReference type="SAM" id="Phobius"/>
    </source>
</evidence>
<evidence type="ECO:0000313" key="2">
    <source>
        <dbReference type="EMBL" id="GBQ85294.1"/>
    </source>
</evidence>
<sequence length="159" mass="17489">MNSICKKVLTEYDKISAVQLAAALLIPSIMVTYVIAARDSDKRLQGYNSLADAILGQSEGLPPDHEFQTSLPSGVEVRISKGSDSAKILFPKVTRNQCDEVVAIQDRIAQNANVRSLHYPTTWSIVVHSGGLRQGNVREKECLNDFNTADISFSEKPQK</sequence>
<protein>
    <submittedName>
        <fullName evidence="2">Uncharacterized protein</fullName>
    </submittedName>
</protein>
<comment type="caution">
    <text evidence="2">The sequence shown here is derived from an EMBL/GenBank/DDBJ whole genome shotgun (WGS) entry which is preliminary data.</text>
</comment>